<dbReference type="AlphaFoldDB" id="A0A3R9M770"/>
<dbReference type="Gene3D" id="3.40.50.1110">
    <property type="entry name" value="SGNH hydrolase"/>
    <property type="match status" value="1"/>
</dbReference>
<comment type="caution">
    <text evidence="3">The sequence shown here is derived from an EMBL/GenBank/DDBJ whole genome shotgun (WGS) entry which is preliminary data.</text>
</comment>
<feature type="domain" description="Fibronectin type-III" evidence="2">
    <location>
        <begin position="185"/>
        <end position="278"/>
    </location>
</feature>
<dbReference type="Proteomes" id="UP000280066">
    <property type="component" value="Unassembled WGS sequence"/>
</dbReference>
<dbReference type="InterPro" id="IPR013783">
    <property type="entry name" value="Ig-like_fold"/>
</dbReference>
<evidence type="ECO:0000259" key="2">
    <source>
        <dbReference type="PROSITE" id="PS50853"/>
    </source>
</evidence>
<dbReference type="RefSeq" id="WP_125429107.1">
    <property type="nucleotide sequence ID" value="NZ_RWIS01000005.1"/>
</dbReference>
<dbReference type="EMBL" id="RWIS01000005">
    <property type="protein sequence ID" value="RSK33950.1"/>
    <property type="molecule type" value="Genomic_DNA"/>
</dbReference>
<evidence type="ECO:0000313" key="4">
    <source>
        <dbReference type="Proteomes" id="UP000280066"/>
    </source>
</evidence>
<dbReference type="InterPro" id="IPR036116">
    <property type="entry name" value="FN3_sf"/>
</dbReference>
<dbReference type="InterPro" id="IPR036514">
    <property type="entry name" value="SGNH_hydro_sf"/>
</dbReference>
<dbReference type="Pfam" id="PF00041">
    <property type="entry name" value="fn3"/>
    <property type="match status" value="1"/>
</dbReference>
<keyword evidence="4" id="KW-1185">Reference proteome</keyword>
<accession>A0A3R9M770</accession>
<dbReference type="PANTHER" id="PTHR13817">
    <property type="entry name" value="TITIN"/>
    <property type="match status" value="1"/>
</dbReference>
<dbReference type="CDD" id="cd00063">
    <property type="entry name" value="FN3"/>
    <property type="match status" value="1"/>
</dbReference>
<dbReference type="SUPFAM" id="SSF49265">
    <property type="entry name" value="Fibronectin type III"/>
    <property type="match status" value="1"/>
</dbReference>
<keyword evidence="1" id="KW-0677">Repeat</keyword>
<protein>
    <recommendedName>
        <fullName evidence="2">Fibronectin type-III domain-containing protein</fullName>
    </recommendedName>
</protein>
<proteinExistence type="predicted"/>
<dbReference type="InterPro" id="IPR050964">
    <property type="entry name" value="Striated_Muscle_Regulatory"/>
</dbReference>
<reference evidence="3 4" key="1">
    <citation type="submission" date="2018-12" db="EMBL/GenBank/DDBJ databases">
        <authorList>
            <person name="Feng G."/>
            <person name="Zhu H."/>
        </authorList>
    </citation>
    <scope>NUCLEOTIDE SEQUENCE [LARGE SCALE GENOMIC DNA]</scope>
    <source>
        <strain evidence="3 4">9PBR-2</strain>
    </source>
</reference>
<gene>
    <name evidence="3" type="ORF">EI290_09600</name>
</gene>
<name>A0A3R9M770_9BACT</name>
<dbReference type="PANTHER" id="PTHR13817:SF73">
    <property type="entry name" value="FIBRONECTIN TYPE-III DOMAIN-CONTAINING PROTEIN"/>
    <property type="match status" value="1"/>
</dbReference>
<dbReference type="Gene3D" id="2.60.40.10">
    <property type="entry name" value="Immunoglobulins"/>
    <property type="match status" value="1"/>
</dbReference>
<sequence>MASIQEMLAQVVAILRDEGTPEYAQLGPTRAYELREVLETMITSLGYTPIQANQYGNHPALLTQAAAFEYVLKRLNAAVPTVAIGQPQNGQVDDVANTFSAQLVAGFPALVQYEGFGFPGVAGIVPLTSSNAYIQNGRIYLQGLTGSIAVDEVGFRVAASGSQPAGPFVLNKQVFTGPVAPVATVPSAVTQLDATGGNAQAVVNLEEPANGGSPILSYRYEYRPTGATSWSVAGTTGNLSFTITGLTNGTAYQFRAFATNAIGTSLAGMVVSATPVAGVKDLQFIVDGNSISTEDYAAGWHATFEAAVAAALAAKTPQQLAAAGLSGSLSFDWNGISGQTSDEMNSAAQDIDTQFDAAKRNVVLTIGEPFNIFRPPYATTTAQQGADSFNAYCLNRKAAHPSLGIVALLGFPDNFRDSTNATYYPPRADFAQVMAECVNILQAKKTAGTAGFDVLTLVDPAYDATNPELSGDGVHPTLAGYGSGGNLINRLVAGIMQYLFGTAQPAPVQPPAQAGNYAAGAQAVTYPTQVNQVIQAGVITSAATAAGYGATGLSGYKLPAGGTGWVGSKITAGAQDAIVGVNTDNSRVGYAAMKAAVWRSSSDGQIYVVDNAGAPTATGITAAVGNFLRLFRNGSGLKAQKSSDGTAWTDVYPYTYTSAADLYLVSDIEKSGKLTYPQGAGLVLATADTNVTLLPGATALSVSSVYVQQAGAKVTATTGKPFGFYGGAGLAGVKLEGDGWVAMKLSQPDAFDAVLGLKTTNTIEFDSNGNFYTGFQAGIWNASYDAGGGDGKFLYAFDGGGGVALNQSGSLGLFMRLRRAGSVIYSEISVDGGSSWILKRTHTSNSSNILYVAVDISGPGAMYHLQGVGLTPA</sequence>
<evidence type="ECO:0000256" key="1">
    <source>
        <dbReference type="ARBA" id="ARBA00022737"/>
    </source>
</evidence>
<organism evidence="3 4">
    <name type="scientific">Hymenobacter metallilatus</name>
    <dbReference type="NCBI Taxonomy" id="2493666"/>
    <lineage>
        <taxon>Bacteria</taxon>
        <taxon>Pseudomonadati</taxon>
        <taxon>Bacteroidota</taxon>
        <taxon>Cytophagia</taxon>
        <taxon>Cytophagales</taxon>
        <taxon>Hymenobacteraceae</taxon>
        <taxon>Hymenobacter</taxon>
    </lineage>
</organism>
<dbReference type="GO" id="GO:0016788">
    <property type="term" value="F:hydrolase activity, acting on ester bonds"/>
    <property type="evidence" value="ECO:0007669"/>
    <property type="project" value="UniProtKB-ARBA"/>
</dbReference>
<dbReference type="SMART" id="SM00060">
    <property type="entry name" value="FN3"/>
    <property type="match status" value="1"/>
</dbReference>
<evidence type="ECO:0000313" key="3">
    <source>
        <dbReference type="EMBL" id="RSK33950.1"/>
    </source>
</evidence>
<dbReference type="OrthoDB" id="9765957at2"/>
<dbReference type="InterPro" id="IPR003961">
    <property type="entry name" value="FN3_dom"/>
</dbReference>
<dbReference type="PROSITE" id="PS50853">
    <property type="entry name" value="FN3"/>
    <property type="match status" value="1"/>
</dbReference>